<dbReference type="EMBL" id="CAJZBQ010000009">
    <property type="protein sequence ID" value="CAG9312774.1"/>
    <property type="molecule type" value="Genomic_DNA"/>
</dbReference>
<feature type="domain" description="Translin-associated factor X-interacting protein 1 N-terminal" evidence="4">
    <location>
        <begin position="169"/>
        <end position="270"/>
    </location>
</feature>
<feature type="coiled-coil region" evidence="2">
    <location>
        <begin position="158"/>
        <end position="185"/>
    </location>
</feature>
<dbReference type="Proteomes" id="UP001162131">
    <property type="component" value="Unassembled WGS sequence"/>
</dbReference>
<feature type="coiled-coil region" evidence="2">
    <location>
        <begin position="234"/>
        <end position="268"/>
    </location>
</feature>
<sequence length="428" mass="49501">MSKHRFPEITKANTNLFQESFKFKPRRKMALFQNPPAPIIAVNDSSYLQRQASFFSDSPYAHSQSLSKIRSSSVLTLNDKTPIKLRSVSSELKKNYTNSRIQLKHKKGKEASVINCSNKSLSSIDSTQKISKSKTPTGNILSLSNSFTTLTQDSRRILTQSKNDAESLENKLLKKLKKIEENDSESIMDNDKFNIYRKIFIEVIEKDKTYGSLLRQIKDGYEEWISVWKNSENNLCLQEEANDLNKKVKELLEDRKLTIKKIEKLAKENAGLSRSLEESESGYAKLHERLLLISNIKTDDMPKDEDSWKYIVAENKILVDMCRHMKEQLKKFQTKEKKLLKLISELKNRGYPVEEVYEKCILKRKIVKEEKTNNRERNSGENDEELLISGPPRKVEKPEIVPTLDLNNINHEKYYSESSGYSSVESES</sequence>
<protein>
    <recommendedName>
        <fullName evidence="4">Translin-associated factor X-interacting protein 1 N-terminal domain-containing protein</fullName>
    </recommendedName>
</protein>
<gene>
    <name evidence="5" type="ORF">BSTOLATCC_MIC7569</name>
</gene>
<evidence type="ECO:0000256" key="1">
    <source>
        <dbReference type="ARBA" id="ARBA00023054"/>
    </source>
</evidence>
<evidence type="ECO:0000313" key="6">
    <source>
        <dbReference type="Proteomes" id="UP001162131"/>
    </source>
</evidence>
<evidence type="ECO:0000313" key="5">
    <source>
        <dbReference type="EMBL" id="CAG9312774.1"/>
    </source>
</evidence>
<accession>A0AAU9ILV9</accession>
<keyword evidence="1 2" id="KW-0175">Coiled coil</keyword>
<keyword evidence="6" id="KW-1185">Reference proteome</keyword>
<reference evidence="5" key="1">
    <citation type="submission" date="2021-09" db="EMBL/GenBank/DDBJ databases">
        <authorList>
            <consortium name="AG Swart"/>
            <person name="Singh M."/>
            <person name="Singh A."/>
            <person name="Seah K."/>
            <person name="Emmerich C."/>
        </authorList>
    </citation>
    <scope>NUCLEOTIDE SEQUENCE</scope>
    <source>
        <strain evidence="5">ATCC30299</strain>
    </source>
</reference>
<evidence type="ECO:0000259" key="4">
    <source>
        <dbReference type="Pfam" id="PF15739"/>
    </source>
</evidence>
<dbReference type="AlphaFoldDB" id="A0AAU9ILV9"/>
<evidence type="ECO:0000256" key="3">
    <source>
        <dbReference type="SAM" id="MobiDB-lite"/>
    </source>
</evidence>
<proteinExistence type="predicted"/>
<organism evidence="5 6">
    <name type="scientific">Blepharisma stoltei</name>
    <dbReference type="NCBI Taxonomy" id="1481888"/>
    <lineage>
        <taxon>Eukaryota</taxon>
        <taxon>Sar</taxon>
        <taxon>Alveolata</taxon>
        <taxon>Ciliophora</taxon>
        <taxon>Postciliodesmatophora</taxon>
        <taxon>Heterotrichea</taxon>
        <taxon>Heterotrichida</taxon>
        <taxon>Blepharismidae</taxon>
        <taxon>Blepharisma</taxon>
    </lineage>
</organism>
<name>A0AAU9ILV9_9CILI</name>
<feature type="region of interest" description="Disordered" evidence="3">
    <location>
        <begin position="372"/>
        <end position="392"/>
    </location>
</feature>
<dbReference type="Pfam" id="PF15739">
    <property type="entry name" value="TSNAXIP1_N"/>
    <property type="match status" value="1"/>
</dbReference>
<evidence type="ECO:0000256" key="2">
    <source>
        <dbReference type="SAM" id="Coils"/>
    </source>
</evidence>
<dbReference type="InterPro" id="IPR032755">
    <property type="entry name" value="TSNAXIP1_N"/>
</dbReference>
<comment type="caution">
    <text evidence="5">The sequence shown here is derived from an EMBL/GenBank/DDBJ whole genome shotgun (WGS) entry which is preliminary data.</text>
</comment>